<evidence type="ECO:0000313" key="1">
    <source>
        <dbReference type="EMBL" id="SMO58495.1"/>
    </source>
</evidence>
<dbReference type="OrthoDB" id="3648721at2"/>
<dbReference type="EMBL" id="FXTH01000006">
    <property type="protein sequence ID" value="SMO58495.1"/>
    <property type="molecule type" value="Genomic_DNA"/>
</dbReference>
<organism evidence="1 2">
    <name type="scientific">Fodinibius sediminis</name>
    <dbReference type="NCBI Taxonomy" id="1214077"/>
    <lineage>
        <taxon>Bacteria</taxon>
        <taxon>Pseudomonadati</taxon>
        <taxon>Balneolota</taxon>
        <taxon>Balneolia</taxon>
        <taxon>Balneolales</taxon>
        <taxon>Balneolaceae</taxon>
        <taxon>Fodinibius</taxon>
    </lineage>
</organism>
<sequence>MWHYNKKVVATWAHHTSSLVYANIEGIGWRRIKEGASDGCTNLFVLFNAAKANDRTVHVQIDGTDKITTAYMV</sequence>
<evidence type="ECO:0000313" key="2">
    <source>
        <dbReference type="Proteomes" id="UP000317593"/>
    </source>
</evidence>
<reference evidence="1 2" key="1">
    <citation type="submission" date="2017-05" db="EMBL/GenBank/DDBJ databases">
        <authorList>
            <person name="Varghese N."/>
            <person name="Submissions S."/>
        </authorList>
    </citation>
    <scope>NUCLEOTIDE SEQUENCE [LARGE SCALE GENOMIC DNA]</scope>
    <source>
        <strain evidence="1 2">DSM 21194</strain>
    </source>
</reference>
<dbReference type="Proteomes" id="UP000317593">
    <property type="component" value="Unassembled WGS sequence"/>
</dbReference>
<protein>
    <submittedName>
        <fullName evidence="1">Uncharacterized protein</fullName>
    </submittedName>
</protein>
<dbReference type="AlphaFoldDB" id="A0A521CGJ9"/>
<accession>A0A521CGJ9</accession>
<keyword evidence="2" id="KW-1185">Reference proteome</keyword>
<name>A0A521CGJ9_9BACT</name>
<gene>
    <name evidence="1" type="ORF">SAMN06265218_10657</name>
</gene>
<dbReference type="RefSeq" id="WP_142714057.1">
    <property type="nucleotide sequence ID" value="NZ_FXTH01000006.1"/>
</dbReference>
<proteinExistence type="predicted"/>